<dbReference type="InterPro" id="IPR036397">
    <property type="entry name" value="RNaseH_sf"/>
</dbReference>
<dbReference type="SUPFAM" id="SSF46689">
    <property type="entry name" value="Homeodomain-like"/>
    <property type="match status" value="1"/>
</dbReference>
<evidence type="ECO:0000313" key="2">
    <source>
        <dbReference type="EMBL" id="QTD46524.1"/>
    </source>
</evidence>
<dbReference type="GO" id="GO:0006313">
    <property type="term" value="P:DNA transposition"/>
    <property type="evidence" value="ECO:0007669"/>
    <property type="project" value="InterPro"/>
</dbReference>
<dbReference type="GO" id="GO:0015074">
    <property type="term" value="P:DNA integration"/>
    <property type="evidence" value="ECO:0007669"/>
    <property type="project" value="InterPro"/>
</dbReference>
<dbReference type="KEGG" id="otd:J1M35_06485"/>
<evidence type="ECO:0000313" key="3">
    <source>
        <dbReference type="Proteomes" id="UP000663903"/>
    </source>
</evidence>
<dbReference type="PANTHER" id="PTHR46889:SF4">
    <property type="entry name" value="TRANSPOSASE INSO FOR INSERTION SEQUENCE ELEMENT IS911B-RELATED"/>
    <property type="match status" value="1"/>
</dbReference>
<dbReference type="InterPro" id="IPR025948">
    <property type="entry name" value="HTH-like_dom"/>
</dbReference>
<dbReference type="GO" id="GO:0003677">
    <property type="term" value="F:DNA binding"/>
    <property type="evidence" value="ECO:0007669"/>
    <property type="project" value="InterPro"/>
</dbReference>
<dbReference type="Pfam" id="PF00665">
    <property type="entry name" value="rve"/>
    <property type="match status" value="1"/>
</dbReference>
<evidence type="ECO:0000259" key="1">
    <source>
        <dbReference type="PROSITE" id="PS50994"/>
    </source>
</evidence>
<sequence>MGRTKPPYPAAFRQQIVELFQAGRSQSELAREFDVSAASIANWVARAAADAGKPLPGKDVLSTAEREELMHLRRENRRLQTERDILGKGYGLVCRAKREDVHAVYTLMRANQADAPVRTMARVLGVSSSGYHDWLDRQPSARDQANAELLQHIEAIHQMSDATYGVPRMVAQLAREGVIVNKKRVERLMRQAGLKGISRRRGWCVTTRRDRQASVASDLVNRQFVAEAPNQLWVADMTYLPTWSGFAYLAVVIDVYSRKVVGWAFGTRMTADLVLQALEMAAFTRKPEGVIHHSDQGSQYTSTVFGKRCQEMGVRSSMGSVGDAYDNAMAESFFASLECELINRRSWRSQTEARHAVFAWIEGWYNPQRLHSALGYLSPNEFEKINESKSEQSQVANAVTAALNSSALNRP</sequence>
<dbReference type="Pfam" id="PF13333">
    <property type="entry name" value="rve_2"/>
    <property type="match status" value="1"/>
</dbReference>
<dbReference type="InterPro" id="IPR012337">
    <property type="entry name" value="RNaseH-like_sf"/>
</dbReference>
<gene>
    <name evidence="2" type="ORF">J1M35_06485</name>
</gene>
<dbReference type="InterPro" id="IPR001584">
    <property type="entry name" value="Integrase_cat-core"/>
</dbReference>
<dbReference type="PANTHER" id="PTHR46889">
    <property type="entry name" value="TRANSPOSASE INSF FOR INSERTION SEQUENCE IS3B-RELATED"/>
    <property type="match status" value="1"/>
</dbReference>
<dbReference type="Gene3D" id="1.10.10.60">
    <property type="entry name" value="Homeodomain-like"/>
    <property type="match status" value="1"/>
</dbReference>
<dbReference type="Gene3D" id="3.30.420.10">
    <property type="entry name" value="Ribonuclease H-like superfamily/Ribonuclease H"/>
    <property type="match status" value="1"/>
</dbReference>
<dbReference type="InterPro" id="IPR050900">
    <property type="entry name" value="Transposase_IS3/IS150/IS904"/>
</dbReference>
<reference evidence="2" key="1">
    <citation type="submission" date="2021-03" db="EMBL/GenBank/DDBJ databases">
        <title>Ottowia sp. 27C isolated from the cloaca of a Giant Asian pond turtle (Heosemys grandis).</title>
        <authorList>
            <person name="Spergser J."/>
            <person name="Busse H.-J."/>
        </authorList>
    </citation>
    <scope>NUCLEOTIDE SEQUENCE</scope>
    <source>
        <strain evidence="2">27C</strain>
    </source>
</reference>
<dbReference type="SUPFAM" id="SSF53098">
    <property type="entry name" value="Ribonuclease H-like"/>
    <property type="match status" value="1"/>
</dbReference>
<keyword evidence="3" id="KW-1185">Reference proteome</keyword>
<proteinExistence type="predicted"/>
<dbReference type="AlphaFoldDB" id="A0A975CJ44"/>
<dbReference type="NCBIfam" id="NF033516">
    <property type="entry name" value="transpos_IS3"/>
    <property type="match status" value="1"/>
</dbReference>
<dbReference type="PROSITE" id="PS50994">
    <property type="entry name" value="INTEGRASE"/>
    <property type="match status" value="1"/>
</dbReference>
<dbReference type="InterPro" id="IPR009057">
    <property type="entry name" value="Homeodomain-like_sf"/>
</dbReference>
<dbReference type="InterPro" id="IPR002514">
    <property type="entry name" value="Transposase_8"/>
</dbReference>
<dbReference type="EMBL" id="CP071796">
    <property type="protein sequence ID" value="QTD46524.1"/>
    <property type="molecule type" value="Genomic_DNA"/>
</dbReference>
<dbReference type="Proteomes" id="UP000663903">
    <property type="component" value="Chromosome"/>
</dbReference>
<organism evidence="2 3">
    <name type="scientific">Ottowia testudinis</name>
    <dbReference type="NCBI Taxonomy" id="2816950"/>
    <lineage>
        <taxon>Bacteria</taxon>
        <taxon>Pseudomonadati</taxon>
        <taxon>Pseudomonadota</taxon>
        <taxon>Betaproteobacteria</taxon>
        <taxon>Burkholderiales</taxon>
        <taxon>Comamonadaceae</taxon>
        <taxon>Ottowia</taxon>
    </lineage>
</organism>
<dbReference type="Pfam" id="PF01527">
    <property type="entry name" value="HTH_Tnp_1"/>
    <property type="match status" value="1"/>
</dbReference>
<name>A0A975CJ44_9BURK</name>
<protein>
    <submittedName>
        <fullName evidence="2">IS3 family transposase</fullName>
    </submittedName>
</protein>
<accession>A0A975CJ44</accession>
<dbReference type="GO" id="GO:0004803">
    <property type="term" value="F:transposase activity"/>
    <property type="evidence" value="ECO:0007669"/>
    <property type="project" value="InterPro"/>
</dbReference>
<dbReference type="InterPro" id="IPR048020">
    <property type="entry name" value="Transpos_IS3"/>
</dbReference>
<feature type="domain" description="Integrase catalytic" evidence="1">
    <location>
        <begin position="225"/>
        <end position="387"/>
    </location>
</feature>
<dbReference type="Pfam" id="PF13276">
    <property type="entry name" value="HTH_21"/>
    <property type="match status" value="1"/>
</dbReference>